<dbReference type="AlphaFoldDB" id="A0A4P9VDV9"/>
<keyword evidence="2" id="KW-1185">Reference proteome</keyword>
<protein>
    <submittedName>
        <fullName evidence="1">Uncharacterized protein</fullName>
    </submittedName>
</protein>
<name>A0A4P9VDV9_9GAMM</name>
<dbReference type="Proteomes" id="UP000257039">
    <property type="component" value="Unassembled WGS sequence"/>
</dbReference>
<reference evidence="1 2" key="1">
    <citation type="submission" date="2017-04" db="EMBL/GenBank/DDBJ databases">
        <title>Draft genome sequence of Zooshikella ganghwensis VG4 isolated from Red Sea sediments.</title>
        <authorList>
            <person name="Rehman Z."/>
            <person name="Alam I."/>
            <person name="Kamau A."/>
            <person name="Bajic V."/>
            <person name="Leiknes T."/>
        </authorList>
    </citation>
    <scope>NUCLEOTIDE SEQUENCE [LARGE SCALE GENOMIC DNA]</scope>
    <source>
        <strain evidence="1 2">VG4</strain>
    </source>
</reference>
<gene>
    <name evidence="1" type="ORF">B9G39_29635</name>
</gene>
<comment type="caution">
    <text evidence="1">The sequence shown here is derived from an EMBL/GenBank/DDBJ whole genome shotgun (WGS) entry which is preliminary data.</text>
</comment>
<organism evidence="1 2">
    <name type="scientific">Zooshikella ganghwensis</name>
    <dbReference type="NCBI Taxonomy" id="202772"/>
    <lineage>
        <taxon>Bacteria</taxon>
        <taxon>Pseudomonadati</taxon>
        <taxon>Pseudomonadota</taxon>
        <taxon>Gammaproteobacteria</taxon>
        <taxon>Oceanospirillales</taxon>
        <taxon>Zooshikellaceae</taxon>
        <taxon>Zooshikella</taxon>
    </lineage>
</organism>
<sequence length="120" mass="13794">MAHSTQDHLSRFNTRWYFSNRGSFDKPNTRSNEVIRLGPLHNKAPFIKVVAFSQVAELIKGANADKIVIIVSGNDGPFLGWFNFFVKKIVPSLRLKLQLFCLFSTKKIKFCSLFEHIYLS</sequence>
<evidence type="ECO:0000313" key="2">
    <source>
        <dbReference type="Proteomes" id="UP000257039"/>
    </source>
</evidence>
<accession>A0A4P9VDV9</accession>
<dbReference type="EMBL" id="NDXW01000011">
    <property type="protein sequence ID" value="RDH41268.1"/>
    <property type="molecule type" value="Genomic_DNA"/>
</dbReference>
<proteinExistence type="predicted"/>
<evidence type="ECO:0000313" key="1">
    <source>
        <dbReference type="EMBL" id="RDH41268.1"/>
    </source>
</evidence>